<evidence type="ECO:0000313" key="1">
    <source>
        <dbReference type="EMBL" id="KAH9312585.1"/>
    </source>
</evidence>
<reference evidence="1 2" key="1">
    <citation type="journal article" date="2021" name="Nat. Plants">
        <title>The Taxus genome provides insights into paclitaxel biosynthesis.</title>
        <authorList>
            <person name="Xiong X."/>
            <person name="Gou J."/>
            <person name="Liao Q."/>
            <person name="Li Y."/>
            <person name="Zhou Q."/>
            <person name="Bi G."/>
            <person name="Li C."/>
            <person name="Du R."/>
            <person name="Wang X."/>
            <person name="Sun T."/>
            <person name="Guo L."/>
            <person name="Liang H."/>
            <person name="Lu P."/>
            <person name="Wu Y."/>
            <person name="Zhang Z."/>
            <person name="Ro D.K."/>
            <person name="Shang Y."/>
            <person name="Huang S."/>
            <person name="Yan J."/>
        </authorList>
    </citation>
    <scope>NUCLEOTIDE SEQUENCE [LARGE SCALE GENOMIC DNA]</scope>
    <source>
        <strain evidence="1">Ta-2019</strain>
    </source>
</reference>
<proteinExistence type="predicted"/>
<name>A0AA38FZD9_TAXCH</name>
<dbReference type="AlphaFoldDB" id="A0AA38FZD9"/>
<evidence type="ECO:0000313" key="2">
    <source>
        <dbReference type="Proteomes" id="UP000824469"/>
    </source>
</evidence>
<comment type="caution">
    <text evidence="1">The sequence shown here is derived from an EMBL/GenBank/DDBJ whole genome shotgun (WGS) entry which is preliminary data.</text>
</comment>
<organism evidence="1 2">
    <name type="scientific">Taxus chinensis</name>
    <name type="common">Chinese yew</name>
    <name type="synonym">Taxus wallichiana var. chinensis</name>
    <dbReference type="NCBI Taxonomy" id="29808"/>
    <lineage>
        <taxon>Eukaryota</taxon>
        <taxon>Viridiplantae</taxon>
        <taxon>Streptophyta</taxon>
        <taxon>Embryophyta</taxon>
        <taxon>Tracheophyta</taxon>
        <taxon>Spermatophyta</taxon>
        <taxon>Pinopsida</taxon>
        <taxon>Pinidae</taxon>
        <taxon>Conifers II</taxon>
        <taxon>Cupressales</taxon>
        <taxon>Taxaceae</taxon>
        <taxon>Taxus</taxon>
    </lineage>
</organism>
<keyword evidence="2" id="KW-1185">Reference proteome</keyword>
<accession>A0AA38FZD9</accession>
<dbReference type="Proteomes" id="UP000824469">
    <property type="component" value="Unassembled WGS sequence"/>
</dbReference>
<sequence>MSNNIQRLIPSELEALINEYDSSALRLMRDIQDPDWNSEALQTRVQQISETYNTISSHFDDIERTENVTHSDRAQFRDLRRLLDLRDSANLAGRFLALIERWKAEEEFKQSIRALPTIIISKSHVDGGLSCAVCMEDFAEGAEVGEKEEIQDHRQQTQEMHHLLPLIIQVHSHKVQVGEEEEIQDHRQQTQEMHHLLPLIIQVHSHKVQVGEEEEIQDHRQQTQEMHHLLPLIIQVHSHKVQVGEEEEIQDHRFQVGEEEEIQDHRQQTQEMHHLLPLIIQVHSHKFQVGKEEEIQDHRQQTQEVHHLLPLIIQVHSHKVQVVQEEEIQRHRQQTQEMHHLLCWVVDVHFHKEEEIQIGKKEEIHDHPPQRQTQEIQQLFSRDVQFIFTKFR</sequence>
<dbReference type="EMBL" id="JAHRHJ020000006">
    <property type="protein sequence ID" value="KAH9312585.1"/>
    <property type="molecule type" value="Genomic_DNA"/>
</dbReference>
<gene>
    <name evidence="1" type="ORF">KI387_027620</name>
</gene>
<protein>
    <submittedName>
        <fullName evidence="1">Uncharacterized protein</fullName>
    </submittedName>
</protein>